<proteinExistence type="predicted"/>
<accession>A0A511N2S1</accession>
<dbReference type="Gene3D" id="3.60.15.10">
    <property type="entry name" value="Ribonuclease Z/Hydroxyacylglutathione hydrolase-like"/>
    <property type="match status" value="1"/>
</dbReference>
<dbReference type="InterPro" id="IPR036866">
    <property type="entry name" value="RibonucZ/Hydroxyglut_hydro"/>
</dbReference>
<evidence type="ECO:0000313" key="2">
    <source>
        <dbReference type="EMBL" id="GEM46726.1"/>
    </source>
</evidence>
<name>A0A511N2S1_DEIC1</name>
<feature type="domain" description="Metallo-beta-lactamase" evidence="1">
    <location>
        <begin position="16"/>
        <end position="226"/>
    </location>
</feature>
<comment type="caution">
    <text evidence="2">The sequence shown here is derived from an EMBL/GenBank/DDBJ whole genome shotgun (WGS) entry which is preliminary data.</text>
</comment>
<dbReference type="Pfam" id="PF00753">
    <property type="entry name" value="Lactamase_B"/>
    <property type="match status" value="1"/>
</dbReference>
<dbReference type="InterPro" id="IPR050855">
    <property type="entry name" value="NDM-1-like"/>
</dbReference>
<evidence type="ECO:0000313" key="3">
    <source>
        <dbReference type="Proteomes" id="UP000321306"/>
    </source>
</evidence>
<dbReference type="OrthoDB" id="9802248at2"/>
<dbReference type="SUPFAM" id="SSF56281">
    <property type="entry name" value="Metallo-hydrolase/oxidoreductase"/>
    <property type="match status" value="1"/>
</dbReference>
<dbReference type="AlphaFoldDB" id="A0A511N2S1"/>
<dbReference type="SMART" id="SM00849">
    <property type="entry name" value="Lactamase_B"/>
    <property type="match status" value="1"/>
</dbReference>
<sequence length="306" mass="33777">MYFEVAPHVWGLKILFVNVYFVQNPTDHSWVLIDAGMPASAPKIKEVASTLFGPGVKPSAIVMTHGHFDHRGALGDLLKEWEVPVYAHPLEVPYLNGTSSYPPPDPTVGGGMMAWMSFTYPKRPIDISEHLQALPEDGSVPGLPEWRWIHTPGHSPGHVSFFRESDRSLIVGDAFVTTRQESAFSALTYREEISGPPKYFTPDWKQARTSVEALSELHPEVVAAGHGKPMKGPEMQQALSTLAQHFQERAVPKEGRYVRHSAMADESGTTYVPPQQPVPVLKMVGVAALTLAAGISLVRMRRRKAL</sequence>
<dbReference type="InterPro" id="IPR001279">
    <property type="entry name" value="Metallo-B-lactamas"/>
</dbReference>
<organism evidence="2 3">
    <name type="scientific">Deinococcus cellulosilyticus (strain DSM 18568 / NBRC 106333 / KACC 11606 / 5516J-15)</name>
    <dbReference type="NCBI Taxonomy" id="1223518"/>
    <lineage>
        <taxon>Bacteria</taxon>
        <taxon>Thermotogati</taxon>
        <taxon>Deinococcota</taxon>
        <taxon>Deinococci</taxon>
        <taxon>Deinococcales</taxon>
        <taxon>Deinococcaceae</taxon>
        <taxon>Deinococcus</taxon>
    </lineage>
</organism>
<gene>
    <name evidence="2" type="ORF">DC3_23610</name>
</gene>
<keyword evidence="3" id="KW-1185">Reference proteome</keyword>
<dbReference type="EMBL" id="BJXB01000009">
    <property type="protein sequence ID" value="GEM46726.1"/>
    <property type="molecule type" value="Genomic_DNA"/>
</dbReference>
<dbReference type="CDD" id="cd07721">
    <property type="entry name" value="yflN-like_MBL-fold"/>
    <property type="match status" value="1"/>
</dbReference>
<dbReference type="PANTHER" id="PTHR42951:SF17">
    <property type="entry name" value="METALLO-BETA-LACTAMASE DOMAIN-CONTAINING PROTEIN"/>
    <property type="match status" value="1"/>
</dbReference>
<protein>
    <submittedName>
        <fullName evidence="2">MBL fold metallo-hydrolase</fullName>
    </submittedName>
</protein>
<dbReference type="PANTHER" id="PTHR42951">
    <property type="entry name" value="METALLO-BETA-LACTAMASE DOMAIN-CONTAINING"/>
    <property type="match status" value="1"/>
</dbReference>
<reference evidence="2 3" key="1">
    <citation type="submission" date="2019-07" db="EMBL/GenBank/DDBJ databases">
        <title>Whole genome shotgun sequence of Deinococcus cellulosilyticus NBRC 106333.</title>
        <authorList>
            <person name="Hosoyama A."/>
            <person name="Uohara A."/>
            <person name="Ohji S."/>
            <person name="Ichikawa N."/>
        </authorList>
    </citation>
    <scope>NUCLEOTIDE SEQUENCE [LARGE SCALE GENOMIC DNA]</scope>
    <source>
        <strain evidence="2 3">NBRC 106333</strain>
    </source>
</reference>
<evidence type="ECO:0000259" key="1">
    <source>
        <dbReference type="SMART" id="SM00849"/>
    </source>
</evidence>
<keyword evidence="2" id="KW-0378">Hydrolase</keyword>
<dbReference type="GO" id="GO:0016787">
    <property type="term" value="F:hydrolase activity"/>
    <property type="evidence" value="ECO:0007669"/>
    <property type="project" value="UniProtKB-KW"/>
</dbReference>
<dbReference type="Proteomes" id="UP000321306">
    <property type="component" value="Unassembled WGS sequence"/>
</dbReference>